<evidence type="ECO:0000313" key="2">
    <source>
        <dbReference type="Proteomes" id="UP000231371"/>
    </source>
</evidence>
<gene>
    <name evidence="1" type="ORF">COV89_01820</name>
</gene>
<name>A0A2H0KG08_9BACT</name>
<dbReference type="AlphaFoldDB" id="A0A2H0KG08"/>
<proteinExistence type="predicted"/>
<reference evidence="1 2" key="1">
    <citation type="submission" date="2017-09" db="EMBL/GenBank/DDBJ databases">
        <title>Depth-based differentiation of microbial function through sediment-hosted aquifers and enrichment of novel symbionts in the deep terrestrial subsurface.</title>
        <authorList>
            <person name="Probst A.J."/>
            <person name="Ladd B."/>
            <person name="Jarett J.K."/>
            <person name="Geller-Mcgrath D.E."/>
            <person name="Sieber C.M."/>
            <person name="Emerson J.B."/>
            <person name="Anantharaman K."/>
            <person name="Thomas B.C."/>
            <person name="Malmstrom R."/>
            <person name="Stieglmeier M."/>
            <person name="Klingl A."/>
            <person name="Woyke T."/>
            <person name="Ryan C.M."/>
            <person name="Banfield J.F."/>
        </authorList>
    </citation>
    <scope>NUCLEOTIDE SEQUENCE [LARGE SCALE GENOMIC DNA]</scope>
    <source>
        <strain evidence="1">CG11_big_fil_rev_8_21_14_0_20_40_12</strain>
    </source>
</reference>
<dbReference type="Proteomes" id="UP000231371">
    <property type="component" value="Unassembled WGS sequence"/>
</dbReference>
<sequence length="238" mass="26802">MDCVYLTMQDIFYLYTHLLLGGKEIVCPYWMDCSKKLKHGPGGGKASPQELVNLTELKAREKKIDLSTLNEREIVLFMKKNRLGVDCSGFAFWMLNALDLERGGNGIADDIPNSEGRYIKIRASTKMLTDGGVSFFVKKIKWIKPGDMIRLGGGHHLAVVMEIGKDKGGNIKKIIYAHSSSPFYTVISGVHKESIIIKDVEKSLQEQEWQEKTSNGANYALQLYLQEGDGVKRLKIWD</sequence>
<dbReference type="EMBL" id="PCVI01000028">
    <property type="protein sequence ID" value="PIQ70182.1"/>
    <property type="molecule type" value="Genomic_DNA"/>
</dbReference>
<organism evidence="1 2">
    <name type="scientific">Candidatus Shapirobacteria bacterium CG11_big_fil_rev_8_21_14_0_20_40_12</name>
    <dbReference type="NCBI Taxonomy" id="1974889"/>
    <lineage>
        <taxon>Bacteria</taxon>
        <taxon>Candidatus Shapironibacteriota</taxon>
    </lineage>
</organism>
<comment type="caution">
    <text evidence="1">The sequence shown here is derived from an EMBL/GenBank/DDBJ whole genome shotgun (WGS) entry which is preliminary data.</text>
</comment>
<evidence type="ECO:0000313" key="1">
    <source>
        <dbReference type="EMBL" id="PIQ70182.1"/>
    </source>
</evidence>
<protein>
    <submittedName>
        <fullName evidence="1">Uncharacterized protein</fullName>
    </submittedName>
</protein>
<accession>A0A2H0KG08</accession>